<dbReference type="InterPro" id="IPR011010">
    <property type="entry name" value="DNA_brk_join_enz"/>
</dbReference>
<dbReference type="RefSeq" id="WP_048462827.1">
    <property type="nucleotide sequence ID" value="NZ_LABX01000040.1"/>
</dbReference>
<dbReference type="Pfam" id="PF00589">
    <property type="entry name" value="Phage_integrase"/>
    <property type="match status" value="1"/>
</dbReference>
<evidence type="ECO:0000259" key="6">
    <source>
        <dbReference type="PROSITE" id="PS51898"/>
    </source>
</evidence>
<dbReference type="InterPro" id="IPR044068">
    <property type="entry name" value="CB"/>
</dbReference>
<comment type="similarity">
    <text evidence="1">Belongs to the 'phage' integrase family.</text>
</comment>
<evidence type="ECO:0000313" key="8">
    <source>
        <dbReference type="EMBL" id="KMO38868.1"/>
    </source>
</evidence>
<evidence type="ECO:0000256" key="2">
    <source>
        <dbReference type="ARBA" id="ARBA00022908"/>
    </source>
</evidence>
<dbReference type="PANTHER" id="PTHR30629">
    <property type="entry name" value="PROPHAGE INTEGRASE"/>
    <property type="match status" value="1"/>
</dbReference>
<dbReference type="Pfam" id="PF13356">
    <property type="entry name" value="Arm-DNA-bind_3"/>
    <property type="match status" value="1"/>
</dbReference>
<dbReference type="InterPro" id="IPR050808">
    <property type="entry name" value="Phage_Integrase"/>
</dbReference>
<dbReference type="InterPro" id="IPR038488">
    <property type="entry name" value="Integrase_DNA-bd_sf"/>
</dbReference>
<dbReference type="CDD" id="cd00796">
    <property type="entry name" value="INT_Rci_Hp1_C"/>
    <property type="match status" value="1"/>
</dbReference>
<dbReference type="OrthoDB" id="7615137at2"/>
<dbReference type="AlphaFoldDB" id="A0A0J6SZW2"/>
<dbReference type="InterPro" id="IPR010998">
    <property type="entry name" value="Integrase_recombinase_N"/>
</dbReference>
<keyword evidence="2" id="KW-0229">DNA integration</keyword>
<dbReference type="InterPro" id="IPR004107">
    <property type="entry name" value="Integrase_SAM-like_N"/>
</dbReference>
<evidence type="ECO:0000313" key="9">
    <source>
        <dbReference type="Proteomes" id="UP000035929"/>
    </source>
</evidence>
<dbReference type="InterPro" id="IPR013762">
    <property type="entry name" value="Integrase-like_cat_sf"/>
</dbReference>
<evidence type="ECO:0000256" key="1">
    <source>
        <dbReference type="ARBA" id="ARBA00008857"/>
    </source>
</evidence>
<sequence>MSDNPTKLTKRIIDLAGPRGRRYEIWDAELKGFGLRVEPSGLKSFILRYRPGGRRAAKRFVNLGRYGAVTPDEARRQAREHLGAVARGVDPAQERARKRAAATIGEVAQRFIDEHVVPKRKASTIASYRHAFDAHILPDFRSRQAEAITRADVARLHHRLEDRPATANYVMAVLSSLYSWCDRQGLVPDGYNPVTRLERYREQGRERYLTSAELTRLGDALREAETTGVPWQVDETGPGAKHLAKPENRRTVLDPGAVAAIRLLILTGARLREILHLRWNEVDVERGLAFLPDSKTGRKTLVLSRAAIRVLQALPRTNPTFVIAGNKDEKPRADLNKPWRAVRQRANLPGVRLHDLRHTFASIGAGASLGLPIVGKLLGHSQPETTARYAHLDASPLRQAADLIGDKIDDSLDRNAAR</sequence>
<feature type="domain" description="Tyr recombinase" evidence="6">
    <location>
        <begin position="204"/>
        <end position="402"/>
    </location>
</feature>
<accession>A0A0J6SZW2</accession>
<gene>
    <name evidence="8" type="ORF">VP06_05445</name>
</gene>
<feature type="domain" description="Core-binding (CB)" evidence="7">
    <location>
        <begin position="102"/>
        <end position="182"/>
    </location>
</feature>
<dbReference type="Gene3D" id="1.10.150.130">
    <property type="match status" value="1"/>
</dbReference>
<evidence type="ECO:0000256" key="3">
    <source>
        <dbReference type="ARBA" id="ARBA00023125"/>
    </source>
</evidence>
<dbReference type="SUPFAM" id="SSF56349">
    <property type="entry name" value="DNA breaking-rejoining enzymes"/>
    <property type="match status" value="1"/>
</dbReference>
<keyword evidence="3 5" id="KW-0238">DNA-binding</keyword>
<dbReference type="EMBL" id="LABX01000040">
    <property type="protein sequence ID" value="KMO38868.1"/>
    <property type="molecule type" value="Genomic_DNA"/>
</dbReference>
<dbReference type="GO" id="GO:0006310">
    <property type="term" value="P:DNA recombination"/>
    <property type="evidence" value="ECO:0007669"/>
    <property type="project" value="UniProtKB-KW"/>
</dbReference>
<dbReference type="PANTHER" id="PTHR30629:SF2">
    <property type="entry name" value="PROPHAGE INTEGRASE INTS-RELATED"/>
    <property type="match status" value="1"/>
</dbReference>
<dbReference type="Gene3D" id="3.30.160.390">
    <property type="entry name" value="Integrase, DNA-binding domain"/>
    <property type="match status" value="1"/>
</dbReference>
<dbReference type="Proteomes" id="UP000035929">
    <property type="component" value="Unassembled WGS sequence"/>
</dbReference>
<dbReference type="GO" id="GO:0015074">
    <property type="term" value="P:DNA integration"/>
    <property type="evidence" value="ECO:0007669"/>
    <property type="project" value="UniProtKB-KW"/>
</dbReference>
<dbReference type="PROSITE" id="PS51900">
    <property type="entry name" value="CB"/>
    <property type="match status" value="1"/>
</dbReference>
<dbReference type="PROSITE" id="PS51898">
    <property type="entry name" value="TYR_RECOMBINASE"/>
    <property type="match status" value="1"/>
</dbReference>
<dbReference type="Gene3D" id="1.10.443.10">
    <property type="entry name" value="Intergrase catalytic core"/>
    <property type="match status" value="1"/>
</dbReference>
<dbReference type="InterPro" id="IPR002104">
    <property type="entry name" value="Integrase_catalytic"/>
</dbReference>
<evidence type="ECO:0000256" key="5">
    <source>
        <dbReference type="PROSITE-ProRule" id="PRU01248"/>
    </source>
</evidence>
<name>A0A0J6SZW2_9HYPH</name>
<protein>
    <submittedName>
        <fullName evidence="8">Integrase</fullName>
    </submittedName>
</protein>
<reference evidence="8 9" key="1">
    <citation type="submission" date="2015-03" db="EMBL/GenBank/DDBJ databases">
        <title>Genome sequencing of Methylobacterium aquaticum DSM16371 type strain.</title>
        <authorList>
            <person name="Chaudhry V."/>
            <person name="Patil P.B."/>
        </authorList>
    </citation>
    <scope>NUCLEOTIDE SEQUENCE [LARGE SCALE GENOMIC DNA]</scope>
    <source>
        <strain evidence="8 9">DSM 16371</strain>
    </source>
</reference>
<comment type="caution">
    <text evidence="8">The sequence shown here is derived from an EMBL/GenBank/DDBJ whole genome shotgun (WGS) entry which is preliminary data.</text>
</comment>
<evidence type="ECO:0000259" key="7">
    <source>
        <dbReference type="PROSITE" id="PS51900"/>
    </source>
</evidence>
<proteinExistence type="inferred from homology"/>
<dbReference type="Pfam" id="PF14659">
    <property type="entry name" value="Phage_int_SAM_3"/>
    <property type="match status" value="1"/>
</dbReference>
<dbReference type="PATRIC" id="fig|270351.6.peg.5498"/>
<dbReference type="InterPro" id="IPR025166">
    <property type="entry name" value="Integrase_DNA_bind_dom"/>
</dbReference>
<dbReference type="GO" id="GO:0003677">
    <property type="term" value="F:DNA binding"/>
    <property type="evidence" value="ECO:0007669"/>
    <property type="project" value="UniProtKB-UniRule"/>
</dbReference>
<keyword evidence="4" id="KW-0233">DNA recombination</keyword>
<organism evidence="8 9">
    <name type="scientific">Methylobacterium aquaticum</name>
    <dbReference type="NCBI Taxonomy" id="270351"/>
    <lineage>
        <taxon>Bacteria</taxon>
        <taxon>Pseudomonadati</taxon>
        <taxon>Pseudomonadota</taxon>
        <taxon>Alphaproteobacteria</taxon>
        <taxon>Hyphomicrobiales</taxon>
        <taxon>Methylobacteriaceae</taxon>
        <taxon>Methylobacterium</taxon>
    </lineage>
</organism>
<evidence type="ECO:0000256" key="4">
    <source>
        <dbReference type="ARBA" id="ARBA00023172"/>
    </source>
</evidence>